<name>A0A7W5DPS9_9PORP</name>
<feature type="domain" description="Secretin/TonB short N-terminal" evidence="6">
    <location>
        <begin position="53"/>
        <end position="105"/>
    </location>
</feature>
<dbReference type="FunFam" id="2.60.40.1120:FF:000003">
    <property type="entry name" value="Outer membrane protein Omp121"/>
    <property type="match status" value="1"/>
</dbReference>
<dbReference type="PANTHER" id="PTHR30069">
    <property type="entry name" value="TONB-DEPENDENT OUTER MEMBRANE RECEPTOR"/>
    <property type="match status" value="1"/>
</dbReference>
<comment type="subcellular location">
    <subcellularLocation>
        <location evidence="5">Cell outer membrane</location>
        <topology evidence="5">Multi-pass membrane protein</topology>
    </subcellularLocation>
</comment>
<dbReference type="GO" id="GO:0044718">
    <property type="term" value="P:siderophore transmembrane transport"/>
    <property type="evidence" value="ECO:0007669"/>
    <property type="project" value="TreeGrafter"/>
</dbReference>
<evidence type="ECO:0000256" key="5">
    <source>
        <dbReference type="PROSITE-ProRule" id="PRU01360"/>
    </source>
</evidence>
<dbReference type="RefSeq" id="WP_183412430.1">
    <property type="nucleotide sequence ID" value="NZ_JACHYB010000001.1"/>
</dbReference>
<dbReference type="InterPro" id="IPR011662">
    <property type="entry name" value="Secretin/TonB_short_N"/>
</dbReference>
<dbReference type="NCBIfam" id="TIGR04056">
    <property type="entry name" value="OMP_RagA_SusC"/>
    <property type="match status" value="1"/>
</dbReference>
<accession>A0A7W5DPS9</accession>
<proteinExistence type="inferred from homology"/>
<evidence type="ECO:0000313" key="8">
    <source>
        <dbReference type="Proteomes" id="UP000544222"/>
    </source>
</evidence>
<dbReference type="PROSITE" id="PS52016">
    <property type="entry name" value="TONB_DEPENDENT_REC_3"/>
    <property type="match status" value="1"/>
</dbReference>
<keyword evidence="2" id="KW-0732">Signal</keyword>
<keyword evidence="4 5" id="KW-0998">Cell outer membrane</keyword>
<dbReference type="InterPro" id="IPR039426">
    <property type="entry name" value="TonB-dep_rcpt-like"/>
</dbReference>
<dbReference type="InterPro" id="IPR008969">
    <property type="entry name" value="CarboxyPept-like_regulatory"/>
</dbReference>
<dbReference type="FunFam" id="2.170.130.10:FF:000003">
    <property type="entry name" value="SusC/RagA family TonB-linked outer membrane protein"/>
    <property type="match status" value="1"/>
</dbReference>
<dbReference type="EMBL" id="JACHYB010000001">
    <property type="protein sequence ID" value="MBB3186555.1"/>
    <property type="molecule type" value="Genomic_DNA"/>
</dbReference>
<dbReference type="Pfam" id="PF07715">
    <property type="entry name" value="Plug"/>
    <property type="match status" value="1"/>
</dbReference>
<evidence type="ECO:0000256" key="4">
    <source>
        <dbReference type="ARBA" id="ARBA00023237"/>
    </source>
</evidence>
<dbReference type="SMART" id="SM00965">
    <property type="entry name" value="STN"/>
    <property type="match status" value="1"/>
</dbReference>
<dbReference type="Pfam" id="PF13715">
    <property type="entry name" value="CarbopepD_reg_2"/>
    <property type="match status" value="1"/>
</dbReference>
<reference evidence="7 8" key="1">
    <citation type="submission" date="2020-08" db="EMBL/GenBank/DDBJ databases">
        <title>Genomic Encyclopedia of Type Strains, Phase IV (KMG-IV): sequencing the most valuable type-strain genomes for metagenomic binning, comparative biology and taxonomic classification.</title>
        <authorList>
            <person name="Goeker M."/>
        </authorList>
    </citation>
    <scope>NUCLEOTIDE SEQUENCE [LARGE SCALE GENOMIC DNA]</scope>
    <source>
        <strain evidence="7 8">DSM 27471</strain>
    </source>
</reference>
<comment type="similarity">
    <text evidence="5">Belongs to the TonB-dependent receptor family.</text>
</comment>
<keyword evidence="8" id="KW-1185">Reference proteome</keyword>
<dbReference type="GO" id="GO:0009279">
    <property type="term" value="C:cell outer membrane"/>
    <property type="evidence" value="ECO:0007669"/>
    <property type="project" value="UniProtKB-SubCell"/>
</dbReference>
<gene>
    <name evidence="7" type="ORF">FHX64_000718</name>
</gene>
<dbReference type="NCBIfam" id="TIGR04057">
    <property type="entry name" value="SusC_RagA_signa"/>
    <property type="match status" value="1"/>
</dbReference>
<dbReference type="InterPro" id="IPR037066">
    <property type="entry name" value="Plug_dom_sf"/>
</dbReference>
<dbReference type="SUPFAM" id="SSF49464">
    <property type="entry name" value="Carboxypeptidase regulatory domain-like"/>
    <property type="match status" value="1"/>
</dbReference>
<dbReference type="Proteomes" id="UP000544222">
    <property type="component" value="Unassembled WGS sequence"/>
</dbReference>
<dbReference type="Gene3D" id="2.60.40.1120">
    <property type="entry name" value="Carboxypeptidase-like, regulatory domain"/>
    <property type="match status" value="1"/>
</dbReference>
<protein>
    <submittedName>
        <fullName evidence="7">TonB-linked SusC/RagA family outer membrane protein</fullName>
    </submittedName>
</protein>
<evidence type="ECO:0000259" key="6">
    <source>
        <dbReference type="SMART" id="SM00965"/>
    </source>
</evidence>
<dbReference type="PANTHER" id="PTHR30069:SF29">
    <property type="entry name" value="HEMOGLOBIN AND HEMOGLOBIN-HAPTOGLOBIN-BINDING PROTEIN 1-RELATED"/>
    <property type="match status" value="1"/>
</dbReference>
<dbReference type="AlphaFoldDB" id="A0A7W5DPS9"/>
<dbReference type="InterPro" id="IPR012910">
    <property type="entry name" value="Plug_dom"/>
</dbReference>
<sequence>MKERLKMKHLVLFFLLGFVCISHIYAQKQTVTVHMKNGTLSELFSAIEKQTTYHFSYRDVIIDNRKDVTISQTDVPVSVILNAVLTNRNLVYTIISSQSIVISDKEAKAKRDNSRETLRKITGIVKDEKGQPLPGVTVMIQGTKTGTITDANGNYTLQNVAPNLTLEFSFVGMQKSMILVGDRSVINVTMTEATTGLNEIVVVGYGTQKKATLTGSVTSVGGNDIEETPTMNVTNALAGKVPGLVVVGQSGEPGADYSDLYIRGRSSLNDNSPLIVVDGIPNRSLERIDPSTIESVTVLKDASAAIYGSQAANGVILVTTKRGKAEKLTYSVNIDQGWSQPTKIPKMCNATEFATLVNEVDAYSGQAATYSATDIQKYSNGSDPWGHPNTKWFNALLKTWSPQTTANLSLTGGSRSLRVFASLSARSQDGFFKRGISNYKQYDLRSNIDATLSKYVTARIDFSGRLEDANAPTSSSASIFESIVTANPTKPAYWPNGLPGPPLDLVSQSNPVIQATSASGYNNSQNYVLNVDGKLNIQIPYVNGLSLTFTGSVDRGLDYTKDFTTPYTLYSWDGTTVNSSGIPVLNSALYGGNAKLTQGLNYSQQYLVNGLINYKADIAKHHNIGALVGVEAIENTSNWFTAARYNFSTTYPAELNFGDPNQQYANGANPGMNRWMNYFGRLNYAYDNKYLAEFVWRYQGSSKFSQKVRWGFFPGVSLGYRISEEKFWNDNIKKIINDLKIRASWGKTGNDLINPYQFYSLYSTYWRNFVTSDGTNHTTITESLAANVLAQWEVATQSDVGIDMYMFNSKISLTCDYFNNLRSKILIPQTSSVPGSTGLTGILPDVNIGKVRNQGVDFDITYADHINDFKFRIGLNGCYAKNKVLFFDEAPGAPAWQIQTGHPMYSGLYYKAIGIFHTQAEVDKYPHMDGARPGDIIFADINGDGKINALDEVRIYKSSVPTLTGGVNLYGEYKNFDLNVFIQGQAGAVRYVQPTGSTEFNYLQSTYDNRWTTNNPNSNYPRTFNRNNEYWMNSNNPSTFWLKKTDFIRLKSIELGYNIPKKYLDKTGINLLRLYLNAVNLFCYSPDMKDFDPEMVYQNDGLVGEGYPLQRIVNIGCSINF</sequence>
<keyword evidence="3 5" id="KW-0472">Membrane</keyword>
<dbReference type="InterPro" id="IPR023996">
    <property type="entry name" value="TonB-dep_OMP_SusC/RagA"/>
</dbReference>
<comment type="caution">
    <text evidence="7">The sequence shown here is derived from an EMBL/GenBank/DDBJ whole genome shotgun (WGS) entry which is preliminary data.</text>
</comment>
<evidence type="ECO:0000256" key="2">
    <source>
        <dbReference type="ARBA" id="ARBA00022729"/>
    </source>
</evidence>
<organism evidence="7 8">
    <name type="scientific">Microbacter margulisiae</name>
    <dbReference type="NCBI Taxonomy" id="1350067"/>
    <lineage>
        <taxon>Bacteria</taxon>
        <taxon>Pseudomonadati</taxon>
        <taxon>Bacteroidota</taxon>
        <taxon>Bacteroidia</taxon>
        <taxon>Bacteroidales</taxon>
        <taxon>Porphyromonadaceae</taxon>
        <taxon>Microbacter</taxon>
    </lineage>
</organism>
<dbReference type="Gene3D" id="2.170.130.10">
    <property type="entry name" value="TonB-dependent receptor, plug domain"/>
    <property type="match status" value="1"/>
</dbReference>
<evidence type="ECO:0000256" key="1">
    <source>
        <dbReference type="ARBA" id="ARBA00022448"/>
    </source>
</evidence>
<keyword evidence="1 5" id="KW-0813">Transport</keyword>
<dbReference type="GO" id="GO:0015344">
    <property type="term" value="F:siderophore uptake transmembrane transporter activity"/>
    <property type="evidence" value="ECO:0007669"/>
    <property type="project" value="TreeGrafter"/>
</dbReference>
<evidence type="ECO:0000313" key="7">
    <source>
        <dbReference type="EMBL" id="MBB3186555.1"/>
    </source>
</evidence>
<keyword evidence="5" id="KW-1134">Transmembrane beta strand</keyword>
<evidence type="ECO:0000256" key="3">
    <source>
        <dbReference type="ARBA" id="ARBA00023136"/>
    </source>
</evidence>
<keyword evidence="5" id="KW-0812">Transmembrane</keyword>
<dbReference type="InterPro" id="IPR023997">
    <property type="entry name" value="TonB-dep_OMP_SusC/RagA_CS"/>
</dbReference>
<dbReference type="SUPFAM" id="SSF56935">
    <property type="entry name" value="Porins"/>
    <property type="match status" value="1"/>
</dbReference>